<proteinExistence type="predicted"/>
<dbReference type="RefSeq" id="WP_181286229.1">
    <property type="nucleotide sequence ID" value="NZ_VDLV01000001.1"/>
</dbReference>
<gene>
    <name evidence="2" type="ORF">FHK92_00140</name>
</gene>
<dbReference type="InterPro" id="IPR022385">
    <property type="entry name" value="Rhs_assc_core"/>
</dbReference>
<dbReference type="EMBL" id="VDLV01000001">
    <property type="protein sequence ID" value="MBA1376250.1"/>
    <property type="molecule type" value="Genomic_DNA"/>
</dbReference>
<evidence type="ECO:0000313" key="3">
    <source>
        <dbReference type="Proteomes" id="UP000572407"/>
    </source>
</evidence>
<dbReference type="AlphaFoldDB" id="A0A7V8UAE5"/>
<dbReference type="NCBIfam" id="TIGR03696">
    <property type="entry name" value="Rhs_assc_core"/>
    <property type="match status" value="1"/>
</dbReference>
<dbReference type="InterPro" id="IPR050708">
    <property type="entry name" value="T6SS_VgrG/RHS"/>
</dbReference>
<dbReference type="PANTHER" id="PTHR32305:SF15">
    <property type="entry name" value="PROTEIN RHSA-RELATED"/>
    <property type="match status" value="1"/>
</dbReference>
<sequence length="965" mass="106125">MELNMAMAGLLHRHTPTLSAVDPRGLPSRTVRYCRTALGEDAEARVERQAFDAAGRREAQWDARLWAMHEAGEPVPANQTATHSLAGAALATQSVDAGWRVALLGEAGQMLEAWDGRGSHVRTEYDDLLHPVTVYEQAVGEAEHCVERLAYGGPAEAASNRCGQLLRHDDPAGTRRWPSYGLRGQALAESRTFLKTLDTPHWPADEAGRNALLEPEVYTTVWTHDALGAVIQQSDARGHKLRQAYTVAGQLKESGLTLSGGAEQCLVHELAYNAIGQVEAQTAGNGVRSTASYDPVDGRLLRLGANRPDGAPLQALSYGYDPVGNVLRIEDGTVAPAYFANRRTDGVSTSAYDSLYQLIEATGRESAGVNNGPGLPGLIPLPGGGDPSLLTPYSERYAYDAAGNLTQLTHQGQQQWTRRLAIAPTSNRCLPWPQDTPEPNPSAGFDVNGNLQTLEGQPLAWDLRNQLRQATQLAREDGPADQERYGYDGGNRRVRKITVRQARAITHTAEVRYLPGLELRTDTATGEVLEVVTASAGRARVRALRWLAGRPQDIPNDQLRYQLDDHLGGAVLELDHTAAIMSQEGYYPYGGTAWRAARSATEAKYKVIRYSGQERDASGLLYYGFRYYAPWLQRWINPDPAGDVDGSNLYRFVRNNPITLMDNLGLAGVPSVSTRNAYTRMQQHGDAWQALKDGGPSVEAFQGLSRSNIKRVRQLVADHDPIEAHAGFQARLQSQAFHIVHFSNRNLMDTQGGVHLKSRQALRQENRLPAESRGNTPQLDVESFATDDFVFFSLGVGSDPQKTNSRFGGFRYHTGLDNLSEAGEFTHMELKDLAAVGERGNSSTVDKMQAFLKGPRGARRSDANLFMDNEKLREETPSDLFYMGAEMLEGLTLNVVADVALLSTEAQADLFAMSDDQMDLVVNSFYRPQVVVPREIRLSSDQVGFLHPEPRRAPHHPPVVKHFYV</sequence>
<organism evidence="2 3">
    <name type="scientific">Pseudomonas brassicacearum subsp. neoaurantiaca</name>
    <dbReference type="NCBI Taxonomy" id="494916"/>
    <lineage>
        <taxon>Bacteria</taxon>
        <taxon>Pseudomonadati</taxon>
        <taxon>Pseudomonadota</taxon>
        <taxon>Gammaproteobacteria</taxon>
        <taxon>Pseudomonadales</taxon>
        <taxon>Pseudomonadaceae</taxon>
        <taxon>Pseudomonas</taxon>
    </lineage>
</organism>
<dbReference type="Gene3D" id="2.180.10.10">
    <property type="entry name" value="RHS repeat-associated core"/>
    <property type="match status" value="1"/>
</dbReference>
<comment type="caution">
    <text evidence="2">The sequence shown here is derived from an EMBL/GenBank/DDBJ whole genome shotgun (WGS) entry which is preliminary data.</text>
</comment>
<name>A0A7V8UAE5_9PSED</name>
<accession>A0A7V8UAE5</accession>
<reference evidence="2 3" key="1">
    <citation type="submission" date="2019-06" db="EMBL/GenBank/DDBJ databases">
        <title>Analysis of the biodiversity of Brassica napus bacterial endophytes for the selection of potential efficient biofertilizers for rapeseed crops.</title>
        <authorList>
            <person name="Jimenez-Gomez A."/>
            <person name="Saati-Santamaria Z."/>
            <person name="Menendez E."/>
            <person name="Rivas R."/>
            <person name="Mateos P.F."/>
            <person name="Velazquez E."/>
            <person name="Garcia-Fraile P."/>
        </authorList>
    </citation>
    <scope>NUCLEOTIDE SEQUENCE [LARGE SCALE GENOMIC DNA]</scope>
    <source>
        <strain evidence="2 3">CDVBN10</strain>
    </source>
</reference>
<evidence type="ECO:0000256" key="1">
    <source>
        <dbReference type="SAM" id="MobiDB-lite"/>
    </source>
</evidence>
<feature type="region of interest" description="Disordered" evidence="1">
    <location>
        <begin position="427"/>
        <end position="450"/>
    </location>
</feature>
<protein>
    <submittedName>
        <fullName evidence="2">RHS repeat protein</fullName>
    </submittedName>
</protein>
<dbReference type="Proteomes" id="UP000572407">
    <property type="component" value="Unassembled WGS sequence"/>
</dbReference>
<evidence type="ECO:0000313" key="2">
    <source>
        <dbReference type="EMBL" id="MBA1376250.1"/>
    </source>
</evidence>
<dbReference type="PANTHER" id="PTHR32305">
    <property type="match status" value="1"/>
</dbReference>